<dbReference type="EMBL" id="JACXVP010000008">
    <property type="protein sequence ID" value="KAG5590456.1"/>
    <property type="molecule type" value="Genomic_DNA"/>
</dbReference>
<reference evidence="1 2" key="1">
    <citation type="submission" date="2020-09" db="EMBL/GenBank/DDBJ databases">
        <title>De no assembly of potato wild relative species, Solanum commersonii.</title>
        <authorList>
            <person name="Cho K."/>
        </authorList>
    </citation>
    <scope>NUCLEOTIDE SEQUENCE [LARGE SCALE GENOMIC DNA]</scope>
    <source>
        <strain evidence="1">LZ3.2</strain>
        <tissue evidence="1">Leaf</tissue>
    </source>
</reference>
<organism evidence="1 2">
    <name type="scientific">Solanum commersonii</name>
    <name type="common">Commerson's wild potato</name>
    <name type="synonym">Commerson's nightshade</name>
    <dbReference type="NCBI Taxonomy" id="4109"/>
    <lineage>
        <taxon>Eukaryota</taxon>
        <taxon>Viridiplantae</taxon>
        <taxon>Streptophyta</taxon>
        <taxon>Embryophyta</taxon>
        <taxon>Tracheophyta</taxon>
        <taxon>Spermatophyta</taxon>
        <taxon>Magnoliopsida</taxon>
        <taxon>eudicotyledons</taxon>
        <taxon>Gunneridae</taxon>
        <taxon>Pentapetalae</taxon>
        <taxon>asterids</taxon>
        <taxon>lamiids</taxon>
        <taxon>Solanales</taxon>
        <taxon>Solanaceae</taxon>
        <taxon>Solanoideae</taxon>
        <taxon>Solaneae</taxon>
        <taxon>Solanum</taxon>
    </lineage>
</organism>
<keyword evidence="2" id="KW-1185">Reference proteome</keyword>
<evidence type="ECO:0000313" key="2">
    <source>
        <dbReference type="Proteomes" id="UP000824120"/>
    </source>
</evidence>
<dbReference type="AlphaFoldDB" id="A0A9J5XTG9"/>
<dbReference type="Proteomes" id="UP000824120">
    <property type="component" value="Chromosome 8"/>
</dbReference>
<gene>
    <name evidence="1" type="ORF">H5410_040970</name>
</gene>
<evidence type="ECO:0000313" key="1">
    <source>
        <dbReference type="EMBL" id="KAG5590456.1"/>
    </source>
</evidence>
<protein>
    <submittedName>
        <fullName evidence="1">Uncharacterized protein</fullName>
    </submittedName>
</protein>
<sequence>MLFYWLGGKASLLTRFDAILLVGWRDIISCKALCERIFNKGGEIEGGLYLPRQKSENNLILYNCANF</sequence>
<comment type="caution">
    <text evidence="1">The sequence shown here is derived from an EMBL/GenBank/DDBJ whole genome shotgun (WGS) entry which is preliminary data.</text>
</comment>
<name>A0A9J5XTG9_SOLCO</name>
<proteinExistence type="predicted"/>
<accession>A0A9J5XTG9</accession>